<proteinExistence type="predicted"/>
<feature type="chain" id="PRO_5046144534" description="Secreted protein" evidence="1">
    <location>
        <begin position="24"/>
        <end position="89"/>
    </location>
</feature>
<dbReference type="EMBL" id="OZ020100">
    <property type="protein sequence ID" value="CAK9273148.1"/>
    <property type="molecule type" value="Genomic_DNA"/>
</dbReference>
<evidence type="ECO:0000256" key="1">
    <source>
        <dbReference type="SAM" id="SignalP"/>
    </source>
</evidence>
<organism evidence="2 3">
    <name type="scientific">Sphagnum jensenii</name>
    <dbReference type="NCBI Taxonomy" id="128206"/>
    <lineage>
        <taxon>Eukaryota</taxon>
        <taxon>Viridiplantae</taxon>
        <taxon>Streptophyta</taxon>
        <taxon>Embryophyta</taxon>
        <taxon>Bryophyta</taxon>
        <taxon>Sphagnophytina</taxon>
        <taxon>Sphagnopsida</taxon>
        <taxon>Sphagnales</taxon>
        <taxon>Sphagnaceae</taxon>
        <taxon>Sphagnum</taxon>
    </lineage>
</organism>
<keyword evidence="3" id="KW-1185">Reference proteome</keyword>
<sequence>MLLQCRLWRQCLYLLLLPSPSHIVPDFAFLGGRYMLMQRRKFKARNSEDHANVTTNRATKQVLLKLNHEPSLLLMLPLQMCLNERDSGM</sequence>
<feature type="signal peptide" evidence="1">
    <location>
        <begin position="1"/>
        <end position="23"/>
    </location>
</feature>
<dbReference type="Proteomes" id="UP001497444">
    <property type="component" value="Chromosome 5"/>
</dbReference>
<evidence type="ECO:0008006" key="4">
    <source>
        <dbReference type="Google" id="ProtNLM"/>
    </source>
</evidence>
<protein>
    <recommendedName>
        <fullName evidence="4">Secreted protein</fullName>
    </recommendedName>
</protein>
<feature type="non-terminal residue" evidence="2">
    <location>
        <position position="1"/>
    </location>
</feature>
<evidence type="ECO:0000313" key="2">
    <source>
        <dbReference type="EMBL" id="CAK9273148.1"/>
    </source>
</evidence>
<keyword evidence="1" id="KW-0732">Signal</keyword>
<reference evidence="2" key="1">
    <citation type="submission" date="2024-02" db="EMBL/GenBank/DDBJ databases">
        <authorList>
            <consortium name="ELIXIR-Norway"/>
            <consortium name="Elixir Norway"/>
        </authorList>
    </citation>
    <scope>NUCLEOTIDE SEQUENCE</scope>
</reference>
<evidence type="ECO:0000313" key="3">
    <source>
        <dbReference type="Proteomes" id="UP001497444"/>
    </source>
</evidence>
<gene>
    <name evidence="2" type="ORF">CSSPJE1EN1_LOCUS18626</name>
</gene>
<feature type="non-terminal residue" evidence="2">
    <location>
        <position position="89"/>
    </location>
</feature>
<name>A0ABP0X5L4_9BRYO</name>
<accession>A0ABP0X5L4</accession>